<evidence type="ECO:0000313" key="2">
    <source>
        <dbReference type="EMBL" id="EZG43773.1"/>
    </source>
</evidence>
<feature type="compositionally biased region" description="Basic and acidic residues" evidence="1">
    <location>
        <begin position="30"/>
        <end position="48"/>
    </location>
</feature>
<comment type="caution">
    <text evidence="2">The sequence shown here is derived from an EMBL/GenBank/DDBJ whole genome shotgun (WGS) entry which is preliminary data.</text>
</comment>
<feature type="region of interest" description="Disordered" evidence="1">
    <location>
        <begin position="1"/>
        <end position="50"/>
    </location>
</feature>
<gene>
    <name evidence="2" type="ORF">GNI_159700</name>
</gene>
<dbReference type="RefSeq" id="XP_011134621.1">
    <property type="nucleotide sequence ID" value="XM_011136319.1"/>
</dbReference>
<protein>
    <submittedName>
        <fullName evidence="2">Uncharacterized protein</fullName>
    </submittedName>
</protein>
<dbReference type="EMBL" id="AFNH02001190">
    <property type="protein sequence ID" value="EZG43773.1"/>
    <property type="molecule type" value="Genomic_DNA"/>
</dbReference>
<dbReference type="AlphaFoldDB" id="A0A023AZ51"/>
<accession>A0A023AZ51</accession>
<organism evidence="2 3">
    <name type="scientific">Gregarina niphandrodes</name>
    <name type="common">Septate eugregarine</name>
    <dbReference type="NCBI Taxonomy" id="110365"/>
    <lineage>
        <taxon>Eukaryota</taxon>
        <taxon>Sar</taxon>
        <taxon>Alveolata</taxon>
        <taxon>Apicomplexa</taxon>
        <taxon>Conoidasida</taxon>
        <taxon>Gregarinasina</taxon>
        <taxon>Eugregarinorida</taxon>
        <taxon>Gregarinidae</taxon>
        <taxon>Gregarina</taxon>
    </lineage>
</organism>
<evidence type="ECO:0000313" key="3">
    <source>
        <dbReference type="Proteomes" id="UP000019763"/>
    </source>
</evidence>
<name>A0A023AZ51_GRENI</name>
<sequence>MKASKKPVVKFRLDITADGMPHPNEQFGPVDRESDHGESEHGENDHGESVSPFALDWRSSSVYLWSLIARDSAKKLSEESTDCSVDFEVLGDRIGAASLKFSSPYRNDQWPDQFLQAVAKGSASKPKLDHILDLVFRDLVSDPPPRGFMLLLDQLQSIIDPDHMTL</sequence>
<dbReference type="Proteomes" id="UP000019763">
    <property type="component" value="Unassembled WGS sequence"/>
</dbReference>
<proteinExistence type="predicted"/>
<reference evidence="2" key="1">
    <citation type="submission" date="2013-12" db="EMBL/GenBank/DDBJ databases">
        <authorList>
            <person name="Omoto C.K."/>
            <person name="Sibley D."/>
            <person name="Venepally P."/>
            <person name="Hadjithomas M."/>
            <person name="Karamycheva S."/>
            <person name="Brunk B."/>
            <person name="Roos D."/>
            <person name="Caler E."/>
            <person name="Lorenzi H."/>
        </authorList>
    </citation>
    <scope>NUCLEOTIDE SEQUENCE</scope>
</reference>
<evidence type="ECO:0000256" key="1">
    <source>
        <dbReference type="SAM" id="MobiDB-lite"/>
    </source>
</evidence>
<keyword evidence="3" id="KW-1185">Reference proteome</keyword>
<dbReference type="VEuPathDB" id="CryptoDB:GNI_159700"/>
<dbReference type="GeneID" id="22915540"/>